<gene>
    <name evidence="8" type="ORF">GCM10010430_31210</name>
</gene>
<dbReference type="Pfam" id="PF00486">
    <property type="entry name" value="Trans_reg_C"/>
    <property type="match status" value="1"/>
</dbReference>
<dbReference type="SMART" id="SM00862">
    <property type="entry name" value="Trans_reg_C"/>
    <property type="match status" value="1"/>
</dbReference>
<dbReference type="PROSITE" id="PS51755">
    <property type="entry name" value="OMPR_PHOB"/>
    <property type="match status" value="1"/>
</dbReference>
<dbReference type="InterPro" id="IPR001867">
    <property type="entry name" value="OmpR/PhoB-type_DNA-bd"/>
</dbReference>
<dbReference type="InterPro" id="IPR016032">
    <property type="entry name" value="Sig_transdc_resp-reg_C-effctor"/>
</dbReference>
<dbReference type="CDD" id="cd00383">
    <property type="entry name" value="trans_reg_C"/>
    <property type="match status" value="1"/>
</dbReference>
<evidence type="ECO:0000256" key="6">
    <source>
        <dbReference type="SAM" id="MobiDB-lite"/>
    </source>
</evidence>
<comment type="caution">
    <text evidence="8">The sequence shown here is derived from an EMBL/GenBank/DDBJ whole genome shotgun (WGS) entry which is preliminary data.</text>
</comment>
<name>A0ABN3E238_9ACTN</name>
<keyword evidence="2" id="KW-0805">Transcription regulation</keyword>
<keyword evidence="3 5" id="KW-0238">DNA-binding</keyword>
<feature type="domain" description="OmpR/PhoB-type" evidence="7">
    <location>
        <begin position="168"/>
        <end position="266"/>
    </location>
</feature>
<protein>
    <recommendedName>
        <fullName evidence="7">OmpR/PhoB-type domain-containing protein</fullName>
    </recommendedName>
</protein>
<keyword evidence="4" id="KW-0804">Transcription</keyword>
<sequence>MSSSSTATLSIPTSIPTSTPTAIPHLRAVRPVSPATERRHPTAPQHPLAPTRHPGTSQRPAPAQYPGAVQQPPAAAPVPQSLLKALPEGAAVVAALPQSALPAGLLAQYGAQFGTAAAAGQPLVGYLVLVPLEPAAPVPGRPIADAQPAGQPAPGPARAAEPAVGTAPAARPVAHGINVDIERRSAYVDGRQLDLTYLEFELLAHLTEHPQRVHTRDHLVSAVWGYGHVGDGRTVDVHVARLRRKLGAPYRDSIVTVRRVGYKYTPVA</sequence>
<evidence type="ECO:0000313" key="8">
    <source>
        <dbReference type="EMBL" id="GAA2246938.1"/>
    </source>
</evidence>
<feature type="compositionally biased region" description="Low complexity" evidence="6">
    <location>
        <begin position="142"/>
        <end position="167"/>
    </location>
</feature>
<dbReference type="InterPro" id="IPR039420">
    <property type="entry name" value="WalR-like"/>
</dbReference>
<evidence type="ECO:0000256" key="5">
    <source>
        <dbReference type="PROSITE-ProRule" id="PRU01091"/>
    </source>
</evidence>
<keyword evidence="9" id="KW-1185">Reference proteome</keyword>
<feature type="compositionally biased region" description="Low complexity" evidence="6">
    <location>
        <begin position="1"/>
        <end position="24"/>
    </location>
</feature>
<feature type="region of interest" description="Disordered" evidence="6">
    <location>
        <begin position="140"/>
        <end position="167"/>
    </location>
</feature>
<dbReference type="PANTHER" id="PTHR48111">
    <property type="entry name" value="REGULATOR OF RPOS"/>
    <property type="match status" value="1"/>
</dbReference>
<feature type="DNA-binding region" description="OmpR/PhoB-type" evidence="5">
    <location>
        <begin position="168"/>
        <end position="266"/>
    </location>
</feature>
<dbReference type="InterPro" id="IPR036388">
    <property type="entry name" value="WH-like_DNA-bd_sf"/>
</dbReference>
<evidence type="ECO:0000313" key="9">
    <source>
        <dbReference type="Proteomes" id="UP001500305"/>
    </source>
</evidence>
<feature type="region of interest" description="Disordered" evidence="6">
    <location>
        <begin position="1"/>
        <end position="76"/>
    </location>
</feature>
<evidence type="ECO:0000256" key="3">
    <source>
        <dbReference type="ARBA" id="ARBA00023125"/>
    </source>
</evidence>
<proteinExistence type="predicted"/>
<feature type="compositionally biased region" description="Low complexity" evidence="6">
    <location>
        <begin position="60"/>
        <end position="76"/>
    </location>
</feature>
<evidence type="ECO:0000256" key="2">
    <source>
        <dbReference type="ARBA" id="ARBA00023015"/>
    </source>
</evidence>
<dbReference type="RefSeq" id="WP_425557626.1">
    <property type="nucleotide sequence ID" value="NZ_BAAATR010000012.1"/>
</dbReference>
<dbReference type="Proteomes" id="UP001500305">
    <property type="component" value="Unassembled WGS sequence"/>
</dbReference>
<reference evidence="8 9" key="1">
    <citation type="journal article" date="2019" name="Int. J. Syst. Evol. Microbiol.">
        <title>The Global Catalogue of Microorganisms (GCM) 10K type strain sequencing project: providing services to taxonomists for standard genome sequencing and annotation.</title>
        <authorList>
            <consortium name="The Broad Institute Genomics Platform"/>
            <consortium name="The Broad Institute Genome Sequencing Center for Infectious Disease"/>
            <person name="Wu L."/>
            <person name="Ma J."/>
        </authorList>
    </citation>
    <scope>NUCLEOTIDE SEQUENCE [LARGE SCALE GENOMIC DNA]</scope>
    <source>
        <strain evidence="8 9">JCM 7356</strain>
    </source>
</reference>
<keyword evidence="1" id="KW-0597">Phosphoprotein</keyword>
<dbReference type="SUPFAM" id="SSF46894">
    <property type="entry name" value="C-terminal effector domain of the bipartite response regulators"/>
    <property type="match status" value="1"/>
</dbReference>
<dbReference type="EMBL" id="BAAATR010000012">
    <property type="protein sequence ID" value="GAA2246938.1"/>
    <property type="molecule type" value="Genomic_DNA"/>
</dbReference>
<evidence type="ECO:0000256" key="4">
    <source>
        <dbReference type="ARBA" id="ARBA00023163"/>
    </source>
</evidence>
<organism evidence="8 9">
    <name type="scientific">Kitasatospora cystarginea</name>
    <dbReference type="NCBI Taxonomy" id="58350"/>
    <lineage>
        <taxon>Bacteria</taxon>
        <taxon>Bacillati</taxon>
        <taxon>Actinomycetota</taxon>
        <taxon>Actinomycetes</taxon>
        <taxon>Kitasatosporales</taxon>
        <taxon>Streptomycetaceae</taxon>
        <taxon>Kitasatospora</taxon>
    </lineage>
</organism>
<dbReference type="Gene3D" id="1.10.10.10">
    <property type="entry name" value="Winged helix-like DNA-binding domain superfamily/Winged helix DNA-binding domain"/>
    <property type="match status" value="1"/>
</dbReference>
<evidence type="ECO:0000259" key="7">
    <source>
        <dbReference type="PROSITE" id="PS51755"/>
    </source>
</evidence>
<accession>A0ABN3E238</accession>
<dbReference type="PANTHER" id="PTHR48111:SF4">
    <property type="entry name" value="DNA-BINDING DUAL TRANSCRIPTIONAL REGULATOR OMPR"/>
    <property type="match status" value="1"/>
</dbReference>
<evidence type="ECO:0000256" key="1">
    <source>
        <dbReference type="ARBA" id="ARBA00022553"/>
    </source>
</evidence>